<evidence type="ECO:0000256" key="2">
    <source>
        <dbReference type="ARBA" id="ARBA00004394"/>
    </source>
</evidence>
<dbReference type="InterPro" id="IPR003689">
    <property type="entry name" value="ZIP"/>
</dbReference>
<keyword evidence="3 8" id="KW-0812">Transmembrane</keyword>
<dbReference type="EMBL" id="CAJVPS010000354">
    <property type="protein sequence ID" value="CAG8479945.1"/>
    <property type="molecule type" value="Genomic_DNA"/>
</dbReference>
<dbReference type="AlphaFoldDB" id="A0A9N8W9S5"/>
<evidence type="ECO:0000313" key="10">
    <source>
        <dbReference type="Proteomes" id="UP000789508"/>
    </source>
</evidence>
<dbReference type="OrthoDB" id="19859at2759"/>
<name>A0A9N8W9S5_9GLOM</name>
<evidence type="ECO:0000256" key="4">
    <source>
        <dbReference type="ARBA" id="ARBA00022989"/>
    </source>
</evidence>
<feature type="transmembrane region" description="Helical" evidence="8">
    <location>
        <begin position="269"/>
        <end position="288"/>
    </location>
</feature>
<evidence type="ECO:0000256" key="6">
    <source>
        <dbReference type="ARBA" id="ARBA00023136"/>
    </source>
</evidence>
<comment type="subcellular location">
    <subcellularLocation>
        <location evidence="1">Endomembrane system</location>
        <topology evidence="1">Multi-pass membrane protein</topology>
    </subcellularLocation>
    <subcellularLocation>
        <location evidence="2">Golgi apparatus membrane</location>
    </subcellularLocation>
</comment>
<protein>
    <submittedName>
        <fullName evidence="9">9801_t:CDS:1</fullName>
    </submittedName>
</protein>
<proteinExistence type="predicted"/>
<comment type="caution">
    <text evidence="9">The sequence shown here is derived from an EMBL/GenBank/DDBJ whole genome shotgun (WGS) entry which is preliminary data.</text>
</comment>
<dbReference type="GO" id="GO:0000139">
    <property type="term" value="C:Golgi membrane"/>
    <property type="evidence" value="ECO:0007669"/>
    <property type="project" value="UniProtKB-SubCell"/>
</dbReference>
<keyword evidence="10" id="KW-1185">Reference proteome</keyword>
<keyword evidence="6 8" id="KW-0472">Membrane</keyword>
<feature type="region of interest" description="Disordered" evidence="7">
    <location>
        <begin position="109"/>
        <end position="135"/>
    </location>
</feature>
<feature type="transmembrane region" description="Helical" evidence="8">
    <location>
        <begin position="25"/>
        <end position="46"/>
    </location>
</feature>
<dbReference type="GO" id="GO:0046873">
    <property type="term" value="F:metal ion transmembrane transporter activity"/>
    <property type="evidence" value="ECO:0007669"/>
    <property type="project" value="InterPro"/>
</dbReference>
<evidence type="ECO:0000256" key="5">
    <source>
        <dbReference type="ARBA" id="ARBA00023034"/>
    </source>
</evidence>
<dbReference type="GO" id="GO:0006829">
    <property type="term" value="P:zinc ion transport"/>
    <property type="evidence" value="ECO:0007669"/>
    <property type="project" value="InterPro"/>
</dbReference>
<sequence length="359" mass="39890">MLVGSFLAGTMPLFFSPSEKRLKPISSFGIGLLVGTSLIVIIPEGIETLYSAHREIYPVTYSSSINYNTNPIEDSPIVRRDIFPESDHETYYISRENSKFIRVRNRIDRRQESSNNEANSIAPPSQNNDENDKENPAHRYIGIALISGYTLMFLIDQIGASHTHSQSHLDTIEYTEMNAFAEDNILHDNDILNDNSTSNPPAMIKSHSITIGLIIHAAADGIALGASANQPTIEFIVFLAIMLHKAPSAFGLCTILLREGYSHKKIRKHVAIFSMSAPLAAVITFMLLQSKAQLNPNSMQWWTAILLLFSGGTFLYVAMHVMQNLNNGHSSFGKLSGRNIAILISGMFFPLLLEFEHAH</sequence>
<dbReference type="InterPro" id="IPR045891">
    <property type="entry name" value="ZIP9"/>
</dbReference>
<evidence type="ECO:0000313" key="9">
    <source>
        <dbReference type="EMBL" id="CAG8479945.1"/>
    </source>
</evidence>
<feature type="compositionally biased region" description="Polar residues" evidence="7">
    <location>
        <begin position="113"/>
        <end position="128"/>
    </location>
</feature>
<dbReference type="Proteomes" id="UP000789508">
    <property type="component" value="Unassembled WGS sequence"/>
</dbReference>
<feature type="transmembrane region" description="Helical" evidence="8">
    <location>
        <begin position="340"/>
        <end position="358"/>
    </location>
</feature>
<evidence type="ECO:0000256" key="8">
    <source>
        <dbReference type="SAM" id="Phobius"/>
    </source>
</evidence>
<evidence type="ECO:0000256" key="7">
    <source>
        <dbReference type="SAM" id="MobiDB-lite"/>
    </source>
</evidence>
<dbReference type="Pfam" id="PF02535">
    <property type="entry name" value="Zip"/>
    <property type="match status" value="1"/>
</dbReference>
<accession>A0A9N8W9S5</accession>
<keyword evidence="4 8" id="KW-1133">Transmembrane helix</keyword>
<dbReference type="PANTHER" id="PTHR16133:SF0">
    <property type="entry name" value="ZINC_IRON REGULATED TRANSPORTER-RELATED PROTEIN 102B, ISOFORM E"/>
    <property type="match status" value="1"/>
</dbReference>
<feature type="transmembrane region" description="Helical" evidence="8">
    <location>
        <begin position="300"/>
        <end position="319"/>
    </location>
</feature>
<reference evidence="9" key="1">
    <citation type="submission" date="2021-06" db="EMBL/GenBank/DDBJ databases">
        <authorList>
            <person name="Kallberg Y."/>
            <person name="Tangrot J."/>
            <person name="Rosling A."/>
        </authorList>
    </citation>
    <scope>NUCLEOTIDE SEQUENCE</scope>
    <source>
        <strain evidence="9">FL130A</strain>
    </source>
</reference>
<gene>
    <name evidence="9" type="ORF">ALEPTO_LOCUS2437</name>
</gene>
<evidence type="ECO:0000256" key="3">
    <source>
        <dbReference type="ARBA" id="ARBA00022692"/>
    </source>
</evidence>
<dbReference type="PANTHER" id="PTHR16133">
    <property type="entry name" value="SOLUTE CARRIER FAMILY 39 ZINC TRANSPORTER , MEMBER 9-RELATED"/>
    <property type="match status" value="1"/>
</dbReference>
<keyword evidence="5" id="KW-0333">Golgi apparatus</keyword>
<evidence type="ECO:0000256" key="1">
    <source>
        <dbReference type="ARBA" id="ARBA00004127"/>
    </source>
</evidence>
<organism evidence="9 10">
    <name type="scientific">Ambispora leptoticha</name>
    <dbReference type="NCBI Taxonomy" id="144679"/>
    <lineage>
        <taxon>Eukaryota</taxon>
        <taxon>Fungi</taxon>
        <taxon>Fungi incertae sedis</taxon>
        <taxon>Mucoromycota</taxon>
        <taxon>Glomeromycotina</taxon>
        <taxon>Glomeromycetes</taxon>
        <taxon>Archaeosporales</taxon>
        <taxon>Ambisporaceae</taxon>
        <taxon>Ambispora</taxon>
    </lineage>
</organism>
<feature type="transmembrane region" description="Helical" evidence="8">
    <location>
        <begin position="235"/>
        <end position="257"/>
    </location>
</feature>